<gene>
    <name evidence="2" type="ORF">AVDCRST_MAG88-266</name>
</gene>
<feature type="domain" description="Methyltransferase type 11" evidence="1">
    <location>
        <begin position="1"/>
        <end position="63"/>
    </location>
</feature>
<dbReference type="GO" id="GO:0008757">
    <property type="term" value="F:S-adenosylmethionine-dependent methyltransferase activity"/>
    <property type="evidence" value="ECO:0007669"/>
    <property type="project" value="InterPro"/>
</dbReference>
<feature type="non-terminal residue" evidence="2">
    <location>
        <position position="1"/>
    </location>
</feature>
<name>A0A6J4UAN4_9BACT</name>
<protein>
    <recommendedName>
        <fullName evidence="1">Methyltransferase type 11 domain-containing protein</fullName>
    </recommendedName>
</protein>
<dbReference type="PANTHER" id="PTHR43591">
    <property type="entry name" value="METHYLTRANSFERASE"/>
    <property type="match status" value="1"/>
</dbReference>
<reference evidence="2" key="1">
    <citation type="submission" date="2020-02" db="EMBL/GenBank/DDBJ databases">
        <authorList>
            <person name="Meier V. D."/>
        </authorList>
    </citation>
    <scope>NUCLEOTIDE SEQUENCE</scope>
    <source>
        <strain evidence="2">AVDCRST_MAG88</strain>
    </source>
</reference>
<sequence length="183" mass="20966">ARRRSRGTQLPVSFVRGDVQQLAFADATFDQCRADRTFQHLPEPRQALAEMVRVTKPGGRVLIVEPDHESRIFDSPYPAITRRYFDFRNATMNQPAIAHQLYAMYKDAGLADVVVEPLVEVTTDYNDIKAVARFEWGMELAQQRGVVTADEATRWLAHLEQAVREGHFFHAFTYFITIGRKPL</sequence>
<dbReference type="AlphaFoldDB" id="A0A6J4UAN4"/>
<dbReference type="EMBL" id="CADCWM010000085">
    <property type="protein sequence ID" value="CAA9544210.1"/>
    <property type="molecule type" value="Genomic_DNA"/>
</dbReference>
<dbReference type="Gene3D" id="3.40.50.150">
    <property type="entry name" value="Vaccinia Virus protein VP39"/>
    <property type="match status" value="1"/>
</dbReference>
<dbReference type="InterPro" id="IPR013216">
    <property type="entry name" value="Methyltransf_11"/>
</dbReference>
<evidence type="ECO:0000259" key="1">
    <source>
        <dbReference type="Pfam" id="PF08241"/>
    </source>
</evidence>
<evidence type="ECO:0000313" key="2">
    <source>
        <dbReference type="EMBL" id="CAA9544210.1"/>
    </source>
</evidence>
<accession>A0A6J4UAN4</accession>
<proteinExistence type="predicted"/>
<dbReference type="InterPro" id="IPR029063">
    <property type="entry name" value="SAM-dependent_MTases_sf"/>
</dbReference>
<dbReference type="PANTHER" id="PTHR43591:SF78">
    <property type="entry name" value="SLR0407 PROTEIN"/>
    <property type="match status" value="1"/>
</dbReference>
<dbReference type="Pfam" id="PF08241">
    <property type="entry name" value="Methyltransf_11"/>
    <property type="match status" value="1"/>
</dbReference>
<organism evidence="2">
    <name type="scientific">uncultured Thermomicrobiales bacterium</name>
    <dbReference type="NCBI Taxonomy" id="1645740"/>
    <lineage>
        <taxon>Bacteria</taxon>
        <taxon>Pseudomonadati</taxon>
        <taxon>Thermomicrobiota</taxon>
        <taxon>Thermomicrobia</taxon>
        <taxon>Thermomicrobiales</taxon>
        <taxon>environmental samples</taxon>
    </lineage>
</organism>
<dbReference type="SUPFAM" id="SSF53335">
    <property type="entry name" value="S-adenosyl-L-methionine-dependent methyltransferases"/>
    <property type="match status" value="1"/>
</dbReference>